<keyword evidence="6" id="KW-0274">FAD</keyword>
<dbReference type="PROSITE" id="PS51257">
    <property type="entry name" value="PROKAR_LIPOPROTEIN"/>
    <property type="match status" value="1"/>
</dbReference>
<evidence type="ECO:0000256" key="2">
    <source>
        <dbReference type="ARBA" id="ARBA00004777"/>
    </source>
</evidence>
<dbReference type="UniPathway" id="UPA00193"/>
<keyword evidence="8" id="KW-0479">Metal-binding</keyword>
<comment type="pathway">
    <text evidence="2">One-carbon metabolism; tetrahydrofolate interconversion.</text>
</comment>
<keyword evidence="4" id="KW-0285">Flavoprotein</keyword>
<keyword evidence="11" id="KW-1185">Reference proteome</keyword>
<dbReference type="AlphaFoldDB" id="A0A398B0X3"/>
<dbReference type="GO" id="GO:0006555">
    <property type="term" value="P:methionine metabolic process"/>
    <property type="evidence" value="ECO:0007669"/>
    <property type="project" value="InterPro"/>
</dbReference>
<sequence>MSFLEKMKTEILIGDGAMGTLLYSFGTGSCFEELNLSHPEDIVRIHQAYIDAGADMIQTNTYAANYLKLQRYGLEDSVKEMNSSAVRLARQAAQQKAYLLGTVGGNRGIRPSAIPLDEIKRSFREQLYCLLLEGVDGILLETYYDIEELETVLKIARRETELPIIAQISLQEIALMEDGTSIGDAFDKLEGLGADIVGLNCRLGPHHMIASLEGVELPKKAYLSAYPNAGLPSYTDGRFHYEGNPEYFRKSAQSFRDQGVRLIGGCCGTTPEHIRAIESELKGLAPVTHKKVIGRKAKIVVSPPEVIRKERPLEEVVKERPSVIVELDSPRKLDTTRFFQGAKALKEAGIDALTLADNSLASPRISNKSIGHLVKEKVGLRPLVHLTCRDRNIIGLQSHLMGLHTLGLHDVLAVTGDPARVGDFPGASSVFDVSSFELIEMIKQFNEGFSYSGKDLGQKGAFSIGAAFNPHVRSLEKAVSRMEKKIKCGAHYFITQPVYSEKLLLDVYEATKHLDVPVYIGLMPLTSSRNAEFLHNEVPGIKISQEILDTMAKFNNDPVSSKKEGIAITKGLIEAAAELFNGIYLITPFMNYEMSVELANYANECSSLLSRRKQNVNYVN</sequence>
<gene>
    <name evidence="10" type="ORF">D1970_15460</name>
</gene>
<dbReference type="SUPFAM" id="SSF82282">
    <property type="entry name" value="Homocysteine S-methyltransferase"/>
    <property type="match status" value="1"/>
</dbReference>
<accession>A0A398B0X3</accession>
<evidence type="ECO:0000256" key="6">
    <source>
        <dbReference type="ARBA" id="ARBA00022827"/>
    </source>
</evidence>
<dbReference type="FunFam" id="3.20.20.220:FF:000007">
    <property type="entry name" value="Bifunctional homocysteine S-methyltransferase/methylenetetrahydrofolate reductase"/>
    <property type="match status" value="1"/>
</dbReference>
<dbReference type="OrthoDB" id="9803687at2"/>
<dbReference type="SUPFAM" id="SSF51730">
    <property type="entry name" value="FAD-linked oxidoreductase"/>
    <property type="match status" value="1"/>
</dbReference>
<dbReference type="GO" id="GO:0035999">
    <property type="term" value="P:tetrahydrofolate interconversion"/>
    <property type="evidence" value="ECO:0007669"/>
    <property type="project" value="UniProtKB-UniPathway"/>
</dbReference>
<dbReference type="PROSITE" id="PS50970">
    <property type="entry name" value="HCY"/>
    <property type="match status" value="1"/>
</dbReference>
<comment type="caution">
    <text evidence="10">The sequence shown here is derived from an EMBL/GenBank/DDBJ whole genome shotgun (WGS) entry which is preliminary data.</text>
</comment>
<keyword evidence="7 10" id="KW-0560">Oxidoreductase</keyword>
<evidence type="ECO:0000259" key="9">
    <source>
        <dbReference type="PROSITE" id="PS50970"/>
    </source>
</evidence>
<proteinExistence type="predicted"/>
<keyword evidence="5 8" id="KW-0808">Transferase</keyword>
<dbReference type="InterPro" id="IPR036589">
    <property type="entry name" value="HCY_dom_sf"/>
</dbReference>
<dbReference type="RefSeq" id="WP_119113779.1">
    <property type="nucleotide sequence ID" value="NZ_CBCSEO010000025.1"/>
</dbReference>
<evidence type="ECO:0000256" key="4">
    <source>
        <dbReference type="ARBA" id="ARBA00022630"/>
    </source>
</evidence>
<dbReference type="EC" id="2.1.1.10" evidence="10"/>
<organism evidence="10 11">
    <name type="scientific">Mesobacillus zeae</name>
    <dbReference type="NCBI Taxonomy" id="1917180"/>
    <lineage>
        <taxon>Bacteria</taxon>
        <taxon>Bacillati</taxon>
        <taxon>Bacillota</taxon>
        <taxon>Bacilli</taxon>
        <taxon>Bacillales</taxon>
        <taxon>Bacillaceae</taxon>
        <taxon>Mesobacillus</taxon>
    </lineage>
</organism>
<dbReference type="Gene3D" id="3.20.20.330">
    <property type="entry name" value="Homocysteine-binding-like domain"/>
    <property type="match status" value="1"/>
</dbReference>
<feature type="binding site" evidence="8">
    <location>
        <position position="266"/>
    </location>
    <ligand>
        <name>Zn(2+)</name>
        <dbReference type="ChEBI" id="CHEBI:29105"/>
    </ligand>
</feature>
<feature type="binding site" evidence="8">
    <location>
        <position position="201"/>
    </location>
    <ligand>
        <name>Zn(2+)</name>
        <dbReference type="ChEBI" id="CHEBI:29105"/>
    </ligand>
</feature>
<dbReference type="EC" id="1.5.1.20" evidence="10"/>
<evidence type="ECO:0000256" key="7">
    <source>
        <dbReference type="ARBA" id="ARBA00023002"/>
    </source>
</evidence>
<dbReference type="InterPro" id="IPR003726">
    <property type="entry name" value="HCY_dom"/>
</dbReference>
<dbReference type="GO" id="GO:0046872">
    <property type="term" value="F:metal ion binding"/>
    <property type="evidence" value="ECO:0007669"/>
    <property type="project" value="UniProtKB-KW"/>
</dbReference>
<protein>
    <submittedName>
        <fullName evidence="10">Bifunctional homocysteine S-methyltransferase/methylenetetrahydrofolate reductase</fullName>
        <ecNumber evidence="10">1.5.1.20</ecNumber>
        <ecNumber evidence="10">2.1.1.10</ecNumber>
    </submittedName>
</protein>
<feature type="binding site" evidence="8">
    <location>
        <position position="267"/>
    </location>
    <ligand>
        <name>Zn(2+)</name>
        <dbReference type="ChEBI" id="CHEBI:29105"/>
    </ligand>
</feature>
<name>A0A398B0X3_9BACI</name>
<dbReference type="Gene3D" id="3.20.20.220">
    <property type="match status" value="1"/>
</dbReference>
<reference evidence="10 11" key="1">
    <citation type="submission" date="2018-08" db="EMBL/GenBank/DDBJ databases">
        <title>Bacillus jemisoniae sp. nov., Bacillus chryseoplanitiae sp. nov., Bacillus resnikiae sp. nov., and Bacillus frankliniae sp. nov., isolated from Viking spacecraft and associated surfaces.</title>
        <authorList>
            <person name="Seuylemezian A."/>
            <person name="Vaishampayan P."/>
        </authorList>
    </citation>
    <scope>NUCLEOTIDE SEQUENCE [LARGE SCALE GENOMIC DNA]</scope>
    <source>
        <strain evidence="10 11">JJ-247</strain>
    </source>
</reference>
<evidence type="ECO:0000256" key="5">
    <source>
        <dbReference type="ARBA" id="ARBA00022679"/>
    </source>
</evidence>
<keyword evidence="8" id="KW-0862">Zinc</keyword>
<dbReference type="CDD" id="cd00537">
    <property type="entry name" value="MTHFR"/>
    <property type="match status" value="1"/>
</dbReference>
<dbReference type="GO" id="GO:0032259">
    <property type="term" value="P:methylation"/>
    <property type="evidence" value="ECO:0007669"/>
    <property type="project" value="UniProtKB-KW"/>
</dbReference>
<dbReference type="InterPro" id="IPR029041">
    <property type="entry name" value="FAD-linked_oxidoreductase-like"/>
</dbReference>
<comment type="cofactor">
    <cofactor evidence="1">
        <name>FAD</name>
        <dbReference type="ChEBI" id="CHEBI:57692"/>
    </cofactor>
</comment>
<dbReference type="PANTHER" id="PTHR11103">
    <property type="entry name" value="SLR1189 PROTEIN"/>
    <property type="match status" value="1"/>
</dbReference>
<dbReference type="InterPro" id="IPR003171">
    <property type="entry name" value="Mehydrof_redctse-like"/>
</dbReference>
<dbReference type="Pfam" id="PF02219">
    <property type="entry name" value="MTHFR"/>
    <property type="match status" value="1"/>
</dbReference>
<dbReference type="PANTHER" id="PTHR11103:SF18">
    <property type="entry name" value="SLR1189 PROTEIN"/>
    <property type="match status" value="1"/>
</dbReference>
<evidence type="ECO:0000313" key="10">
    <source>
        <dbReference type="EMBL" id="RID83569.1"/>
    </source>
</evidence>
<evidence type="ECO:0000256" key="1">
    <source>
        <dbReference type="ARBA" id="ARBA00001974"/>
    </source>
</evidence>
<dbReference type="EMBL" id="QWVT01000026">
    <property type="protein sequence ID" value="RID83569.1"/>
    <property type="molecule type" value="Genomic_DNA"/>
</dbReference>
<dbReference type="GO" id="GO:0008168">
    <property type="term" value="F:methyltransferase activity"/>
    <property type="evidence" value="ECO:0007669"/>
    <property type="project" value="UniProtKB-UniRule"/>
</dbReference>
<evidence type="ECO:0000256" key="3">
    <source>
        <dbReference type="ARBA" id="ARBA00022603"/>
    </source>
</evidence>
<dbReference type="GO" id="GO:0004489">
    <property type="term" value="F:methylenetetrahydrofolate reductase [NAD(P)H] activity"/>
    <property type="evidence" value="ECO:0007669"/>
    <property type="project" value="UniProtKB-EC"/>
</dbReference>
<dbReference type="Pfam" id="PF02574">
    <property type="entry name" value="S-methyl_trans"/>
    <property type="match status" value="1"/>
</dbReference>
<evidence type="ECO:0000313" key="11">
    <source>
        <dbReference type="Proteomes" id="UP000265816"/>
    </source>
</evidence>
<dbReference type="Proteomes" id="UP000265816">
    <property type="component" value="Unassembled WGS sequence"/>
</dbReference>
<evidence type="ECO:0000256" key="8">
    <source>
        <dbReference type="PROSITE-ProRule" id="PRU00333"/>
    </source>
</evidence>
<dbReference type="NCBIfam" id="NF006396">
    <property type="entry name" value="PRK08645.1"/>
    <property type="match status" value="1"/>
</dbReference>
<feature type="domain" description="Hcy-binding" evidence="9">
    <location>
        <begin position="1"/>
        <end position="281"/>
    </location>
</feature>
<comment type="cofactor">
    <cofactor evidence="8">
        <name>Zn(2+)</name>
        <dbReference type="ChEBI" id="CHEBI:29105"/>
    </cofactor>
</comment>
<keyword evidence="3 8" id="KW-0489">Methyltransferase</keyword>